<dbReference type="EMBL" id="PRLE01000002">
    <property type="protein sequence ID" value="RAW60204.1"/>
    <property type="molecule type" value="Genomic_DNA"/>
</dbReference>
<feature type="domain" description="Polysaccharide pyruvyl transferase" evidence="1">
    <location>
        <begin position="25"/>
        <end position="375"/>
    </location>
</feature>
<protein>
    <recommendedName>
        <fullName evidence="1">Polysaccharide pyruvyl transferase domain-containing protein</fullName>
    </recommendedName>
</protein>
<dbReference type="Proteomes" id="UP000250583">
    <property type="component" value="Unassembled WGS sequence"/>
</dbReference>
<dbReference type="PANTHER" id="PTHR36836:SF1">
    <property type="entry name" value="COLANIC ACID BIOSYNTHESIS PROTEIN WCAK"/>
    <property type="match status" value="1"/>
</dbReference>
<comment type="caution">
    <text evidence="2">The sequence shown here is derived from an EMBL/GenBank/DDBJ whole genome shotgun (WGS) entry which is preliminary data.</text>
</comment>
<evidence type="ECO:0000313" key="2">
    <source>
        <dbReference type="EMBL" id="RAW60204.1"/>
    </source>
</evidence>
<gene>
    <name evidence="2" type="ORF">C4N22_04705</name>
</gene>
<sequence length="447" mass="51530">MQCLINNGGKRVNRYLIVPGCSDLNRGDQALVWETKRIAEECGFTGKFYLTSEQNEPVIQSETKGLEIVYPILEHPSRKFKSKENIKYTRTLKIKWGLVALFDLLNSFLILANPTRKIVKKFSSEEKTRAIEIMEQTDAVFMKGGGLLQTYGGLASTYSMYFWVYPLLLAHKLGKPVYIMPNSFGPFEGPFVKEIAKLALRKCKVVTTRETFSQKMLEDQLGISVENHADLAFELPKSNIDRNALYRKFDLPDDRKIVALTMRPYRFPHSPNPEKAYLNFKHEMAEFIDWIYENGYMPVIVEHTLAVNAHENDGACIRDVVAMLDKNRYRIISDSTYNCEDLKCIYSFFQYIVGTRFHSMIFSFGSNVPGIAISYTGNKSTGIMHDMELDDYVMDINDVTAESLKRKFTMLVKNEKDVRQKILNYRKFAVESRVELKEKMKSEKGIL</sequence>
<dbReference type="InterPro" id="IPR007345">
    <property type="entry name" value="Polysacch_pyruvyl_Trfase"/>
</dbReference>
<organism evidence="2 3">
    <name type="scientific">Faecalibacterium prausnitzii</name>
    <dbReference type="NCBI Taxonomy" id="853"/>
    <lineage>
        <taxon>Bacteria</taxon>
        <taxon>Bacillati</taxon>
        <taxon>Bacillota</taxon>
        <taxon>Clostridia</taxon>
        <taxon>Eubacteriales</taxon>
        <taxon>Oscillospiraceae</taxon>
        <taxon>Faecalibacterium</taxon>
    </lineage>
</organism>
<name>A0A329UGQ4_9FIRM</name>
<evidence type="ECO:0000259" key="1">
    <source>
        <dbReference type="Pfam" id="PF04230"/>
    </source>
</evidence>
<dbReference type="OrthoDB" id="3188137at2"/>
<accession>A0A329UGQ4</accession>
<proteinExistence type="predicted"/>
<dbReference type="PANTHER" id="PTHR36836">
    <property type="entry name" value="COLANIC ACID BIOSYNTHESIS PROTEIN WCAK"/>
    <property type="match status" value="1"/>
</dbReference>
<reference evidence="2 3" key="1">
    <citation type="submission" date="2018-02" db="EMBL/GenBank/DDBJ databases">
        <title>Complete genome sequencing of Faecalibacterium prausnitzii strains isolated from the human gut.</title>
        <authorList>
            <person name="Fitzgerald B.C."/>
            <person name="Shkoporov A.N."/>
            <person name="Ross P.R."/>
            <person name="Hill C."/>
        </authorList>
    </citation>
    <scope>NUCLEOTIDE SEQUENCE [LARGE SCALE GENOMIC DNA]</scope>
    <source>
        <strain evidence="2 3">APC923/61-1</strain>
    </source>
</reference>
<dbReference type="Pfam" id="PF04230">
    <property type="entry name" value="PS_pyruv_trans"/>
    <property type="match status" value="1"/>
</dbReference>
<evidence type="ECO:0000313" key="3">
    <source>
        <dbReference type="Proteomes" id="UP000250583"/>
    </source>
</evidence>
<dbReference type="AlphaFoldDB" id="A0A329UGQ4"/>